<protein>
    <submittedName>
        <fullName evidence="1">DUF1963 domain-containing protein</fullName>
    </submittedName>
</protein>
<keyword evidence="2" id="KW-1185">Reference proteome</keyword>
<evidence type="ECO:0000313" key="1">
    <source>
        <dbReference type="EMBL" id="QVL32722.1"/>
    </source>
</evidence>
<dbReference type="RefSeq" id="WP_213497612.1">
    <property type="nucleotide sequence ID" value="NZ_CP074694.1"/>
</dbReference>
<dbReference type="EMBL" id="CP074694">
    <property type="protein sequence ID" value="QVL32722.1"/>
    <property type="molecule type" value="Genomic_DNA"/>
</dbReference>
<dbReference type="KEGG" id="tsph:KIH39_02030"/>
<sequence>MCEETKNTVRLHPRRAHVLDVTASKLGGVFLWPSDEPWPVCKSPNHYNGEGTAEAKKDVRGKAIELVPVLQLRSEDFPEVQFFPGSDLLQLMWCPLEHGSDEGFVAKTFIFWRKRSEVRNPLEHTPKSPFASKWYLPNECELHPERVKEFFVKEITQAMCTQACEWLAAHPSPEDIRTEDEWLDFLTSEHALCPSNKVGGYPKWVQGEEIPTCKCGNEMEYLLTLTDCEFDGGDWRRWCPIEDHAIRDNIFLRRGGKSREEQDAQAGIVDPANFNGFGAGELLLFICRTCKNWPIQSVFQR</sequence>
<gene>
    <name evidence="1" type="ORF">KIH39_02030</name>
</gene>
<dbReference type="SUPFAM" id="SSF103032">
    <property type="entry name" value="Hypothetical protein YwqG"/>
    <property type="match status" value="1"/>
</dbReference>
<reference evidence="1" key="1">
    <citation type="submission" date="2021-05" db="EMBL/GenBank/DDBJ databases">
        <title>Complete genome sequence of the cellulolytic planctomycete Telmatocola sphagniphila SP2T and characterization of the first cellulase from planctomycetes.</title>
        <authorList>
            <person name="Rakitin A.L."/>
            <person name="Beletsky A.V."/>
            <person name="Naumoff D.G."/>
            <person name="Kulichevskaya I.S."/>
            <person name="Mardanov A.V."/>
            <person name="Ravin N.V."/>
            <person name="Dedysh S.N."/>
        </authorList>
    </citation>
    <scope>NUCLEOTIDE SEQUENCE</scope>
    <source>
        <strain evidence="1">SP2T</strain>
    </source>
</reference>
<dbReference type="Gene3D" id="2.30.320.10">
    <property type="entry name" value="YwqG-like"/>
    <property type="match status" value="1"/>
</dbReference>
<evidence type="ECO:0000313" key="2">
    <source>
        <dbReference type="Proteomes" id="UP000676194"/>
    </source>
</evidence>
<dbReference type="Proteomes" id="UP000676194">
    <property type="component" value="Chromosome"/>
</dbReference>
<accession>A0A8E6EVK6</accession>
<name>A0A8E6EVK6_9BACT</name>
<dbReference type="AlphaFoldDB" id="A0A8E6EVK6"/>
<proteinExistence type="predicted"/>
<dbReference type="InterPro" id="IPR035948">
    <property type="entry name" value="YwqG-like_sf"/>
</dbReference>
<organism evidence="1 2">
    <name type="scientific">Telmatocola sphagniphila</name>
    <dbReference type="NCBI Taxonomy" id="1123043"/>
    <lineage>
        <taxon>Bacteria</taxon>
        <taxon>Pseudomonadati</taxon>
        <taxon>Planctomycetota</taxon>
        <taxon>Planctomycetia</taxon>
        <taxon>Gemmatales</taxon>
        <taxon>Gemmataceae</taxon>
    </lineage>
</organism>